<evidence type="ECO:0000313" key="1">
    <source>
        <dbReference type="EMBL" id="BBX48517.1"/>
    </source>
</evidence>
<gene>
    <name evidence="1" type="ORF">MCOO_45320</name>
</gene>
<dbReference type="Proteomes" id="UP000465866">
    <property type="component" value="Chromosome"/>
</dbReference>
<name>A0A7I7L3B0_9MYCO</name>
<reference evidence="1 2" key="1">
    <citation type="journal article" date="2019" name="Emerg. Microbes Infect.">
        <title>Comprehensive subspecies identification of 175 nontuberculous mycobacteria species based on 7547 genomic profiles.</title>
        <authorList>
            <person name="Matsumoto Y."/>
            <person name="Kinjo T."/>
            <person name="Motooka D."/>
            <person name="Nabeya D."/>
            <person name="Jung N."/>
            <person name="Uechi K."/>
            <person name="Horii T."/>
            <person name="Iida T."/>
            <person name="Fujita J."/>
            <person name="Nakamura S."/>
        </authorList>
    </citation>
    <scope>NUCLEOTIDE SEQUENCE [LARGE SCALE GENOMIC DNA]</scope>
    <source>
        <strain evidence="1 2">JCM 12404</strain>
    </source>
</reference>
<proteinExistence type="predicted"/>
<organism evidence="1 2">
    <name type="scientific">Mycobacterium cookii</name>
    <dbReference type="NCBI Taxonomy" id="1775"/>
    <lineage>
        <taxon>Bacteria</taxon>
        <taxon>Bacillati</taxon>
        <taxon>Actinomycetota</taxon>
        <taxon>Actinomycetes</taxon>
        <taxon>Mycobacteriales</taxon>
        <taxon>Mycobacteriaceae</taxon>
        <taxon>Mycobacterium</taxon>
    </lineage>
</organism>
<keyword evidence="2" id="KW-1185">Reference proteome</keyword>
<evidence type="ECO:0000313" key="2">
    <source>
        <dbReference type="Proteomes" id="UP000465866"/>
    </source>
</evidence>
<dbReference type="EMBL" id="AP022569">
    <property type="protein sequence ID" value="BBX48517.1"/>
    <property type="molecule type" value="Genomic_DNA"/>
</dbReference>
<accession>A0A7I7L3B0</accession>
<dbReference type="KEGG" id="mcoo:MCOO_45320"/>
<sequence>MSGAVLVAVGPGCRGGGATVVMVSGGRVVGGVAVMLRLGGTTTVAEVEALSPPLTITTLAMTARTKTIPAMAAIGRQRWSTEPNRSSPSA</sequence>
<dbReference type="AlphaFoldDB" id="A0A7I7L3B0"/>
<protein>
    <submittedName>
        <fullName evidence="1">Uncharacterized protein</fullName>
    </submittedName>
</protein>